<dbReference type="SUPFAM" id="SSF46689">
    <property type="entry name" value="Homeodomain-like"/>
    <property type="match status" value="1"/>
</dbReference>
<feature type="domain" description="HTH tetR-type" evidence="5">
    <location>
        <begin position="13"/>
        <end position="73"/>
    </location>
</feature>
<evidence type="ECO:0000313" key="7">
    <source>
        <dbReference type="Proteomes" id="UP000324308"/>
    </source>
</evidence>
<name>A0ABX6A385_STRTE</name>
<feature type="DNA-binding region" description="H-T-H motif" evidence="4">
    <location>
        <begin position="36"/>
        <end position="55"/>
    </location>
</feature>
<dbReference type="PANTHER" id="PTHR47506:SF6">
    <property type="entry name" value="HTH-TYPE TRANSCRIPTIONAL REPRESSOR NEMR"/>
    <property type="match status" value="1"/>
</dbReference>
<evidence type="ECO:0000256" key="1">
    <source>
        <dbReference type="ARBA" id="ARBA00023015"/>
    </source>
</evidence>
<dbReference type="Proteomes" id="UP000324308">
    <property type="component" value="Plasmid unnamed1"/>
</dbReference>
<evidence type="ECO:0000259" key="5">
    <source>
        <dbReference type="PROSITE" id="PS50977"/>
    </source>
</evidence>
<reference evidence="6 7" key="1">
    <citation type="submission" date="2019-09" db="EMBL/GenBank/DDBJ databases">
        <title>Draft genome sequence of the Ebosin-producing strain Streptomyces sp. 139.</title>
        <authorList>
            <person name="Ai L."/>
            <person name="Geng M."/>
            <person name="Ma M."/>
            <person name="Bai L."/>
        </authorList>
    </citation>
    <scope>NUCLEOTIDE SEQUENCE [LARGE SCALE GENOMIC DNA]</scope>
    <source>
        <strain evidence="6 7">139</strain>
        <plasmid evidence="6 7">unnamed1</plasmid>
    </source>
</reference>
<dbReference type="EMBL" id="CP043960">
    <property type="protein sequence ID" value="QER90321.1"/>
    <property type="molecule type" value="Genomic_DNA"/>
</dbReference>
<gene>
    <name evidence="6" type="ORF">F3L20_31920</name>
</gene>
<keyword evidence="1" id="KW-0805">Transcription regulation</keyword>
<evidence type="ECO:0000256" key="2">
    <source>
        <dbReference type="ARBA" id="ARBA00023125"/>
    </source>
</evidence>
<dbReference type="PRINTS" id="PR00455">
    <property type="entry name" value="HTHTETR"/>
</dbReference>
<dbReference type="InterPro" id="IPR009057">
    <property type="entry name" value="Homeodomain-like_sf"/>
</dbReference>
<keyword evidence="3" id="KW-0804">Transcription</keyword>
<dbReference type="InterPro" id="IPR001647">
    <property type="entry name" value="HTH_TetR"/>
</dbReference>
<evidence type="ECO:0000313" key="6">
    <source>
        <dbReference type="EMBL" id="QER90321.1"/>
    </source>
</evidence>
<geneLocation type="plasmid" evidence="6 7">
    <name>unnamed1</name>
</geneLocation>
<dbReference type="Gene3D" id="1.10.357.10">
    <property type="entry name" value="Tetracycline Repressor, domain 2"/>
    <property type="match status" value="1"/>
</dbReference>
<keyword evidence="7" id="KW-1185">Reference proteome</keyword>
<evidence type="ECO:0000256" key="4">
    <source>
        <dbReference type="PROSITE-ProRule" id="PRU00335"/>
    </source>
</evidence>
<dbReference type="Pfam" id="PF16925">
    <property type="entry name" value="TetR_C_13"/>
    <property type="match status" value="1"/>
</dbReference>
<accession>A0ABX6A385</accession>
<organism evidence="6 7">
    <name type="scientific">Streptomyces tendae</name>
    <dbReference type="NCBI Taxonomy" id="1932"/>
    <lineage>
        <taxon>Bacteria</taxon>
        <taxon>Bacillati</taxon>
        <taxon>Actinomycetota</taxon>
        <taxon>Actinomycetes</taxon>
        <taxon>Kitasatosporales</taxon>
        <taxon>Streptomycetaceae</taxon>
        <taxon>Streptomyces</taxon>
    </lineage>
</organism>
<evidence type="ECO:0000256" key="3">
    <source>
        <dbReference type="ARBA" id="ARBA00023163"/>
    </source>
</evidence>
<dbReference type="PANTHER" id="PTHR47506">
    <property type="entry name" value="TRANSCRIPTIONAL REGULATORY PROTEIN"/>
    <property type="match status" value="1"/>
</dbReference>
<dbReference type="SUPFAM" id="SSF48498">
    <property type="entry name" value="Tetracyclin repressor-like, C-terminal domain"/>
    <property type="match status" value="1"/>
</dbReference>
<protein>
    <submittedName>
        <fullName evidence="6">TetR family transcriptional regulator</fullName>
    </submittedName>
</protein>
<sequence>MRDSKEARAMGRASKREDIAEAAFQQFHARGFNATGINDITKAAGVPKGSFYNHFSSKEESALEALSRYADSLRFDMLTAPGSPPLDRLRAHFEFLSRDVLDNGFVRGCLVGNFGAEVADHSEEIRSAAKRGFDGWAERLRQLLTEAQEAGDLKDSLDAETTALFILSAWEGALIAARVDKSAAPVEAFFRTVFEVVLR</sequence>
<proteinExistence type="predicted"/>
<dbReference type="PROSITE" id="PS50977">
    <property type="entry name" value="HTH_TETR_2"/>
    <property type="match status" value="1"/>
</dbReference>
<dbReference type="InterPro" id="IPR036271">
    <property type="entry name" value="Tet_transcr_reg_TetR-rel_C_sf"/>
</dbReference>
<dbReference type="InterPro" id="IPR011075">
    <property type="entry name" value="TetR_C"/>
</dbReference>
<dbReference type="Pfam" id="PF00440">
    <property type="entry name" value="TetR_N"/>
    <property type="match status" value="1"/>
</dbReference>
<keyword evidence="2 4" id="KW-0238">DNA-binding</keyword>
<keyword evidence="6" id="KW-0614">Plasmid</keyword>